<sequence length="145" mass="16856">MLLDSYTNWETWDPFREINQLQEEVNRRFSNRRVDAVAYPKVNIWQTDEGCTVTCELPGLSPEDLDISVKNRELTLKGERKTGESTSDESYFVKERSFGKFSRTIKLPFRVDSDKTEAHFKNGILTISLRLPEEDKPKTIAIQSH</sequence>
<name>A0A7T0C4F8_9BACT</name>
<feature type="domain" description="SHSP" evidence="3">
    <location>
        <begin position="33"/>
        <end position="145"/>
    </location>
</feature>
<dbReference type="InterPro" id="IPR031107">
    <property type="entry name" value="Small_HSP"/>
</dbReference>
<evidence type="ECO:0000256" key="2">
    <source>
        <dbReference type="RuleBase" id="RU003616"/>
    </source>
</evidence>
<dbReference type="PANTHER" id="PTHR11527">
    <property type="entry name" value="HEAT-SHOCK PROTEIN 20 FAMILY MEMBER"/>
    <property type="match status" value="1"/>
</dbReference>
<reference evidence="5" key="1">
    <citation type="submission" date="2020-02" db="EMBL/GenBank/DDBJ databases">
        <title>Genomic and physiological characterization of two novel Nitrospinaceae genera.</title>
        <authorList>
            <person name="Mueller A.J."/>
            <person name="Jung M.-Y."/>
            <person name="Strachan C.R."/>
            <person name="Herbold C.W."/>
            <person name="Kirkegaard R.H."/>
            <person name="Daims H."/>
        </authorList>
    </citation>
    <scope>NUCLEOTIDE SEQUENCE [LARGE SCALE GENOMIC DNA]</scope>
</reference>
<dbReference type="AlphaFoldDB" id="A0A7T0C4F8"/>
<dbReference type="InterPro" id="IPR008978">
    <property type="entry name" value="HSP20-like_chaperone"/>
</dbReference>
<accession>A0A7T0C4F8</accession>
<proteinExistence type="inferred from homology"/>
<protein>
    <submittedName>
        <fullName evidence="4">Hsp20/alpha crystallin family protein</fullName>
    </submittedName>
</protein>
<dbReference type="Gene3D" id="2.60.40.790">
    <property type="match status" value="1"/>
</dbReference>
<comment type="similarity">
    <text evidence="1 2">Belongs to the small heat shock protein (HSP20) family.</text>
</comment>
<dbReference type="CDD" id="cd06464">
    <property type="entry name" value="ACD_sHsps-like"/>
    <property type="match status" value="1"/>
</dbReference>
<dbReference type="SUPFAM" id="SSF49764">
    <property type="entry name" value="HSP20-like chaperones"/>
    <property type="match status" value="1"/>
</dbReference>
<gene>
    <name evidence="4" type="ORF">G3M78_13735</name>
</gene>
<dbReference type="PROSITE" id="PS01031">
    <property type="entry name" value="SHSP"/>
    <property type="match status" value="1"/>
</dbReference>
<evidence type="ECO:0000259" key="3">
    <source>
        <dbReference type="PROSITE" id="PS01031"/>
    </source>
</evidence>
<dbReference type="Proteomes" id="UP000594464">
    <property type="component" value="Chromosome"/>
</dbReference>
<evidence type="ECO:0000313" key="4">
    <source>
        <dbReference type="EMBL" id="QPJ66399.1"/>
    </source>
</evidence>
<dbReference type="Pfam" id="PF00011">
    <property type="entry name" value="HSP20"/>
    <property type="match status" value="1"/>
</dbReference>
<dbReference type="KEGG" id="nva:G3M78_13735"/>
<dbReference type="EMBL" id="CP048620">
    <property type="protein sequence ID" value="QPJ66399.1"/>
    <property type="molecule type" value="Genomic_DNA"/>
</dbReference>
<evidence type="ECO:0000313" key="5">
    <source>
        <dbReference type="Proteomes" id="UP000594464"/>
    </source>
</evidence>
<evidence type="ECO:0000256" key="1">
    <source>
        <dbReference type="PROSITE-ProRule" id="PRU00285"/>
    </source>
</evidence>
<dbReference type="InterPro" id="IPR002068">
    <property type="entry name" value="A-crystallin/Hsp20_dom"/>
</dbReference>
<organism evidence="4 5">
    <name type="scientific">Candidatus Nitrohelix vancouverensis</name>
    <dbReference type="NCBI Taxonomy" id="2705534"/>
    <lineage>
        <taxon>Bacteria</taxon>
        <taxon>Pseudomonadati</taxon>
        <taxon>Nitrospinota/Tectimicrobiota group</taxon>
        <taxon>Nitrospinota</taxon>
        <taxon>Nitrospinia</taxon>
        <taxon>Nitrospinales</taxon>
        <taxon>Nitrospinaceae</taxon>
        <taxon>Candidatus Nitrohelix</taxon>
    </lineage>
</organism>